<feature type="transmembrane region" description="Helical" evidence="1">
    <location>
        <begin position="21"/>
        <end position="42"/>
    </location>
</feature>
<evidence type="ECO:0000313" key="4">
    <source>
        <dbReference type="Proteomes" id="UP000179860"/>
    </source>
</evidence>
<evidence type="ECO:0000313" key="3">
    <source>
        <dbReference type="EMBL" id="APA88677.1"/>
    </source>
</evidence>
<evidence type="ECO:0000256" key="1">
    <source>
        <dbReference type="SAM" id="Phobius"/>
    </source>
</evidence>
<dbReference type="RefSeq" id="WP_034478287.1">
    <property type="nucleotide sequence ID" value="NZ_CP017562.2"/>
</dbReference>
<sequence>MAIYLDDTQRYRIDRLAASRTWRTQWPTWVLIVAIYGGWFGVATHARLLGLPLTVALLAGFGAWYTSLQHELLHGRPTRSRLVNALLGFAPLAVWFPYHVYRESHLRHHDDAHLTEPGSDPESYFVSASEWQRAGTAMRALLVFRNSLIGRLLVGPAFSIAATGAQALGKIRDGDWGDVPAWLAHLAALVALTAWLRQVCAIPAWMFIVGAGYGSLALASVRSFHEHRLAQETAHRTVINEAGWLWRLLFLNNNYHLVHHDLPQVPWFALRAVYETSRQQYVGRSGGFLVRGYSEWLKLYAFASVAPPVYGDPSGLIQSNPCASDSFAGKLRVKTMVVVRRGEPREANLPATAERQTARQAL</sequence>
<dbReference type="KEGG" id="pspw:BJG93_25545"/>
<organism evidence="3 4">
    <name type="scientific">Paraburkholderia sprentiae WSM5005</name>
    <dbReference type="NCBI Taxonomy" id="754502"/>
    <lineage>
        <taxon>Bacteria</taxon>
        <taxon>Pseudomonadati</taxon>
        <taxon>Pseudomonadota</taxon>
        <taxon>Betaproteobacteria</taxon>
        <taxon>Burkholderiales</taxon>
        <taxon>Burkholderiaceae</taxon>
        <taxon>Paraburkholderia</taxon>
    </lineage>
</organism>
<keyword evidence="1" id="KW-0812">Transmembrane</keyword>
<protein>
    <submittedName>
        <fullName evidence="3">Fatty acid desaturase</fullName>
        <ecNumber evidence="3">1.14.19.-</ecNumber>
    </submittedName>
</protein>
<dbReference type="AlphaFoldDB" id="A0A1I9YR53"/>
<accession>A0A1I9YR53</accession>
<keyword evidence="4" id="KW-1185">Reference proteome</keyword>
<reference evidence="3" key="1">
    <citation type="submission" date="2016-09" db="EMBL/GenBank/DDBJ databases">
        <title>The Complete Genome of Burkholderia sprentiae wsm5005.</title>
        <authorList>
            <person name="De Meyer S."/>
            <person name="Wang P."/>
            <person name="Terpolilli J."/>
        </authorList>
    </citation>
    <scope>NUCLEOTIDE SEQUENCE [LARGE SCALE GENOMIC DNA]</scope>
    <source>
        <strain evidence="3">WSM5005</strain>
    </source>
</reference>
<feature type="transmembrane region" description="Helical" evidence="1">
    <location>
        <begin position="179"/>
        <end position="196"/>
    </location>
</feature>
<feature type="transmembrane region" description="Helical" evidence="1">
    <location>
        <begin position="202"/>
        <end position="221"/>
    </location>
</feature>
<keyword evidence="1" id="KW-1133">Transmembrane helix</keyword>
<proteinExistence type="predicted"/>
<dbReference type="Proteomes" id="UP000179860">
    <property type="component" value="Chromosome 2"/>
</dbReference>
<feature type="transmembrane region" description="Helical" evidence="1">
    <location>
        <begin position="80"/>
        <end position="98"/>
    </location>
</feature>
<dbReference type="EC" id="1.14.19.-" evidence="3"/>
<dbReference type="EMBL" id="CP017562">
    <property type="protein sequence ID" value="APA88677.1"/>
    <property type="molecule type" value="Genomic_DNA"/>
</dbReference>
<gene>
    <name evidence="3" type="ORF">BJG93_25545</name>
</gene>
<feature type="transmembrane region" description="Helical" evidence="1">
    <location>
        <begin position="148"/>
        <end position="167"/>
    </location>
</feature>
<keyword evidence="1" id="KW-0472">Membrane</keyword>
<dbReference type="GO" id="GO:0006629">
    <property type="term" value="P:lipid metabolic process"/>
    <property type="evidence" value="ECO:0007669"/>
    <property type="project" value="InterPro"/>
</dbReference>
<reference evidence="3" key="2">
    <citation type="submission" date="2021-06" db="EMBL/GenBank/DDBJ databases">
        <authorList>
            <person name="Rogers T.H."/>
            <person name="Ramsay J.P."/>
            <person name="Wang P."/>
            <person name="Terpolilli J."/>
        </authorList>
    </citation>
    <scope>NUCLEOTIDE SEQUENCE</scope>
    <source>
        <strain evidence="3">WSM5005</strain>
    </source>
</reference>
<dbReference type="GO" id="GO:0016491">
    <property type="term" value="F:oxidoreductase activity"/>
    <property type="evidence" value="ECO:0007669"/>
    <property type="project" value="UniProtKB-KW"/>
</dbReference>
<dbReference type="InterPro" id="IPR005804">
    <property type="entry name" value="FA_desaturase_dom"/>
</dbReference>
<keyword evidence="3" id="KW-0560">Oxidoreductase</keyword>
<name>A0A1I9YR53_9BURK</name>
<evidence type="ECO:0000259" key="2">
    <source>
        <dbReference type="Pfam" id="PF00487"/>
    </source>
</evidence>
<feature type="transmembrane region" description="Helical" evidence="1">
    <location>
        <begin position="48"/>
        <end position="68"/>
    </location>
</feature>
<dbReference type="Pfam" id="PF00487">
    <property type="entry name" value="FA_desaturase"/>
    <property type="match status" value="1"/>
</dbReference>
<dbReference type="OrthoDB" id="784276at2"/>
<feature type="domain" description="Fatty acid desaturase" evidence="2">
    <location>
        <begin position="52"/>
        <end position="281"/>
    </location>
</feature>
<dbReference type="STRING" id="754502.BJG93_25545"/>